<evidence type="ECO:0000313" key="5">
    <source>
        <dbReference type="Proteomes" id="UP001497444"/>
    </source>
</evidence>
<name>A0ABP0V9G7_9BRYO</name>
<keyword evidence="3" id="KW-0732">Signal</keyword>
<feature type="compositionally biased region" description="Polar residues" evidence="2">
    <location>
        <begin position="877"/>
        <end position="901"/>
    </location>
</feature>
<organism evidence="4 5">
    <name type="scientific">Sphagnum jensenii</name>
    <dbReference type="NCBI Taxonomy" id="128206"/>
    <lineage>
        <taxon>Eukaryota</taxon>
        <taxon>Viridiplantae</taxon>
        <taxon>Streptophyta</taxon>
        <taxon>Embryophyta</taxon>
        <taxon>Bryophyta</taxon>
        <taxon>Sphagnophytina</taxon>
        <taxon>Sphagnopsida</taxon>
        <taxon>Sphagnales</taxon>
        <taxon>Sphagnaceae</taxon>
        <taxon>Sphagnum</taxon>
    </lineage>
</organism>
<feature type="signal peptide" evidence="3">
    <location>
        <begin position="1"/>
        <end position="18"/>
    </location>
</feature>
<keyword evidence="5" id="KW-1185">Reference proteome</keyword>
<feature type="coiled-coil region" evidence="1">
    <location>
        <begin position="499"/>
        <end position="554"/>
    </location>
</feature>
<dbReference type="PANTHER" id="PTHR47747:SF2">
    <property type="entry name" value="RIBONUCLEASE P PROTEIN SUBUNIT P38-LIKE PROTEIN"/>
    <property type="match status" value="1"/>
</dbReference>
<feature type="region of interest" description="Disordered" evidence="2">
    <location>
        <begin position="867"/>
        <end position="901"/>
    </location>
</feature>
<keyword evidence="1" id="KW-0175">Coiled coil</keyword>
<feature type="coiled-coil region" evidence="1">
    <location>
        <begin position="320"/>
        <end position="385"/>
    </location>
</feature>
<feature type="chain" id="PRO_5045589198" evidence="3">
    <location>
        <begin position="19"/>
        <end position="1202"/>
    </location>
</feature>
<evidence type="ECO:0000313" key="4">
    <source>
        <dbReference type="EMBL" id="CAK9251062.1"/>
    </source>
</evidence>
<sequence>MRAAAASMILAAANVVATEEKCCNSDDDDDDNTSTSSSSCLELYDSSNSRVEMMTRGRRELMSKYFPFKEEEPSPLLCEYFGVALAFAALGAMIRGLNSSTNKAKSANGFSSRKFQRMALQVVLEGAMDRLRCLAQSALDSDKRVKENKNEATAAFLEERRTWEMEKAKLSLKLAEAEAEVGELRMRRGEDAKANEKVALIYASHEQNWKSERKKLRHEIDLLRRDLLRKEVGELCNMSPRGRNTHCEECEAKERHVSALQESLSEKEFFMMTAMEEAQSEEHERNALAAKLAIAESIAAELSEKLSSELADAMRQRVVLQDLKTKQQETERELIKALEELQNARTELTQIAVVRKEVEDKEEVISAMLRRASREKEDKDDLAKELALSEVKRKHAENLMHRWKSLAAAEEEEERGRRRPRMMTTPHKRTANRFHHRSLGSRSELDDEVLGHSHKRDCSCSAAEEEELQLQPTRAFNKWVELVKSRHAAQLEDKHWREIEAFERQMRAKDEKIVAFRSQLLAMELESSKMKSEMEVLQIEIENTIQKQKEEENSSKVVVQSPKKEIQLLGHHFIQSPKKQIQLLGHDIIQSQKKEIQLLGQVMTQEECDSNDNNSNDVELQELVESWKADVMITNSNLGKPLREKELDEQHPSSLQSIMVNAEIEIQQNDMNLIMVEDGLCQMQYENGRKAKAAEESFAHNSHEKVKVHVDSQDPTSEKAAMDTFLEVTAQTCDLRTDNWTQSGLEVQSRKRLGELVQEEASTVSKSDSLKLQDLLLHEDNTNLMLLSDQTNASKAVNDFPFSELACWLPLDQETTHKFIQPLPDGSQMQGDQGYLALSHSAQIKEQPGQPSSTTLSKLDTKTIKTSNLHTKRRWSSNKQPLRSLSVSDSLTSKTDQTTLDNSSLGQVVRTESLKNSKFDIFRMLKKNTNFDKKQSQHDLLDIGETLQGPPSSKFTGSTVSRKDPQTRAKIQVLSLALEVKRIEQQLAGMNITGASCNTDVEIQPLDVQISRSTRFSTPNKLSRGYAALAGRVSQLAKQIGLTNTGSNLEYPVANQEKEVASIQASVTSELSLQKNPLCKKGSSPLALILLQQRAEAVGENLAAIQSKIANEGGPRSAFDQGPVAPVSPNQQFANTVQAHCPSKVQDILGLQLTHSSSNLEGNSAATELSLQTNAEHENARYAVPNASKDMEPCVWWRQGQM</sequence>
<accession>A0ABP0V9G7</accession>
<evidence type="ECO:0000256" key="3">
    <source>
        <dbReference type="SAM" id="SignalP"/>
    </source>
</evidence>
<gene>
    <name evidence="4" type="ORF">CSSPJE1EN1_LOCUS26440</name>
</gene>
<comment type="caution">
    <text evidence="4">The sequence shown here is derived from an EMBL/GenBank/DDBJ whole genome shotgun (WGS) entry which is preliminary data.</text>
</comment>
<proteinExistence type="predicted"/>
<evidence type="ECO:0000256" key="1">
    <source>
        <dbReference type="SAM" id="Coils"/>
    </source>
</evidence>
<reference evidence="4" key="1">
    <citation type="submission" date="2024-02" db="EMBL/GenBank/DDBJ databases">
        <authorList>
            <consortium name="ELIXIR-Norway"/>
            <consortium name="Elixir Norway"/>
        </authorList>
    </citation>
    <scope>NUCLEOTIDE SEQUENCE</scope>
</reference>
<feature type="coiled-coil region" evidence="1">
    <location>
        <begin position="160"/>
        <end position="226"/>
    </location>
</feature>
<dbReference type="Proteomes" id="UP001497444">
    <property type="component" value="Unassembled WGS sequence"/>
</dbReference>
<protein>
    <submittedName>
        <fullName evidence="4">Uncharacterized protein</fullName>
    </submittedName>
</protein>
<feature type="region of interest" description="Disordered" evidence="2">
    <location>
        <begin position="22"/>
        <end position="41"/>
    </location>
</feature>
<dbReference type="EMBL" id="CAXAQS010000310">
    <property type="protein sequence ID" value="CAK9251062.1"/>
    <property type="molecule type" value="Genomic_DNA"/>
</dbReference>
<dbReference type="PANTHER" id="PTHR47747">
    <property type="entry name" value="RIBONUCLEASE P PROTEIN SUBUNIT P38-LIKE PROTEIN"/>
    <property type="match status" value="1"/>
</dbReference>
<evidence type="ECO:0000256" key="2">
    <source>
        <dbReference type="SAM" id="MobiDB-lite"/>
    </source>
</evidence>